<dbReference type="PROSITE" id="PS51186">
    <property type="entry name" value="GNAT"/>
    <property type="match status" value="1"/>
</dbReference>
<dbReference type="GO" id="GO:0003677">
    <property type="term" value="F:DNA binding"/>
    <property type="evidence" value="ECO:0007669"/>
    <property type="project" value="UniProtKB-KW"/>
</dbReference>
<dbReference type="GO" id="GO:0003700">
    <property type="term" value="F:DNA-binding transcription factor activity"/>
    <property type="evidence" value="ECO:0007669"/>
    <property type="project" value="InterPro"/>
</dbReference>
<keyword evidence="2 6" id="KW-0238">DNA-binding</keyword>
<dbReference type="Pfam" id="PF00583">
    <property type="entry name" value="Acetyltransf_1"/>
    <property type="match status" value="1"/>
</dbReference>
<dbReference type="SUPFAM" id="SSF46785">
    <property type="entry name" value="Winged helix' DNA-binding domain"/>
    <property type="match status" value="1"/>
</dbReference>
<comment type="caution">
    <text evidence="6">The sequence shown here is derived from an EMBL/GenBank/DDBJ whole genome shotgun (WGS) entry which is preliminary data.</text>
</comment>
<gene>
    <name evidence="6" type="ORF">B0H41_000442</name>
</gene>
<evidence type="ECO:0000256" key="1">
    <source>
        <dbReference type="ARBA" id="ARBA00023015"/>
    </source>
</evidence>
<protein>
    <submittedName>
        <fullName evidence="6">DNA-binding MarR family transcriptional regulator/N-acetylglutamate synthase-like GNAT family acetyltransferase</fullName>
    </submittedName>
</protein>
<name>A0AAX0AWC9_CLOBE</name>
<dbReference type="GO" id="GO:0016747">
    <property type="term" value="F:acyltransferase activity, transferring groups other than amino-acyl groups"/>
    <property type="evidence" value="ECO:0007669"/>
    <property type="project" value="InterPro"/>
</dbReference>
<dbReference type="CDD" id="cd04301">
    <property type="entry name" value="NAT_SF"/>
    <property type="match status" value="1"/>
</dbReference>
<dbReference type="RefSeq" id="WP_173710137.1">
    <property type="nucleotide sequence ID" value="NZ_JABSWW010000001.1"/>
</dbReference>
<evidence type="ECO:0000256" key="2">
    <source>
        <dbReference type="ARBA" id="ARBA00023125"/>
    </source>
</evidence>
<dbReference type="InterPro" id="IPR036390">
    <property type="entry name" value="WH_DNA-bd_sf"/>
</dbReference>
<dbReference type="InterPro" id="IPR016181">
    <property type="entry name" value="Acyl_CoA_acyltransferase"/>
</dbReference>
<dbReference type="Gene3D" id="3.40.630.30">
    <property type="match status" value="1"/>
</dbReference>
<keyword evidence="3" id="KW-0804">Transcription</keyword>
<dbReference type="SUPFAM" id="SSF55729">
    <property type="entry name" value="Acyl-CoA N-acyltransferases (Nat)"/>
    <property type="match status" value="1"/>
</dbReference>
<dbReference type="Gene3D" id="1.10.10.10">
    <property type="entry name" value="Winged helix-like DNA-binding domain superfamily/Winged helix DNA-binding domain"/>
    <property type="match status" value="1"/>
</dbReference>
<dbReference type="InterPro" id="IPR000182">
    <property type="entry name" value="GNAT_dom"/>
</dbReference>
<dbReference type="PANTHER" id="PTHR42756:SF1">
    <property type="entry name" value="TRANSCRIPTIONAL REPRESSOR OF EMRAB OPERON"/>
    <property type="match status" value="1"/>
</dbReference>
<dbReference type="AlphaFoldDB" id="A0AAX0AWC9"/>
<dbReference type="Proteomes" id="UP001193748">
    <property type="component" value="Unassembled WGS sequence"/>
</dbReference>
<proteinExistence type="predicted"/>
<feature type="domain" description="HTH marR-type" evidence="4">
    <location>
        <begin position="3"/>
        <end position="138"/>
    </location>
</feature>
<dbReference type="Pfam" id="PF12802">
    <property type="entry name" value="MarR_2"/>
    <property type="match status" value="1"/>
</dbReference>
<dbReference type="InterPro" id="IPR000835">
    <property type="entry name" value="HTH_MarR-typ"/>
</dbReference>
<evidence type="ECO:0000259" key="4">
    <source>
        <dbReference type="PROSITE" id="PS50995"/>
    </source>
</evidence>
<dbReference type="PANTHER" id="PTHR42756">
    <property type="entry name" value="TRANSCRIPTIONAL REGULATOR, MARR"/>
    <property type="match status" value="1"/>
</dbReference>
<reference evidence="6" key="2">
    <citation type="journal article" date="2022" name="Nat. Biotechnol.">
        <title>Carbon-negative production of acetone and isopropanol by gas fermentation at industrial pilot scale.</title>
        <authorList>
            <person name="Liew F.E."/>
            <person name="Nogle R."/>
            <person name="Abdalla T."/>
            <person name="Rasor B.J."/>
            <person name="Canter C."/>
            <person name="Jensen R.O."/>
            <person name="Wang L."/>
            <person name="Strutz J."/>
            <person name="Chirania P."/>
            <person name="De Tissera S."/>
            <person name="Mueller A.P."/>
            <person name="Ruan Z."/>
            <person name="Gao A."/>
            <person name="Tran L."/>
            <person name="Engle N.L."/>
            <person name="Bromley J.C."/>
            <person name="Daniell J."/>
            <person name="Conrado R."/>
            <person name="Tschaplinski T.J."/>
            <person name="Giannone R.J."/>
            <person name="Hettich R.L."/>
            <person name="Karim A.S."/>
            <person name="Simpson S.D."/>
            <person name="Brown S.D."/>
            <person name="Leang C."/>
            <person name="Jewett M.C."/>
            <person name="Kopke M."/>
        </authorList>
    </citation>
    <scope>NUCLEOTIDE SEQUENCE</scope>
    <source>
        <strain evidence="6">DJ080</strain>
    </source>
</reference>
<evidence type="ECO:0000256" key="3">
    <source>
        <dbReference type="ARBA" id="ARBA00023163"/>
    </source>
</evidence>
<accession>A0AAX0AWC9</accession>
<evidence type="ECO:0000259" key="5">
    <source>
        <dbReference type="PROSITE" id="PS51186"/>
    </source>
</evidence>
<dbReference type="EMBL" id="JABSWW010000001">
    <property type="protein sequence ID" value="NRT86763.1"/>
    <property type="molecule type" value="Genomic_DNA"/>
</dbReference>
<evidence type="ECO:0000313" key="7">
    <source>
        <dbReference type="Proteomes" id="UP001193748"/>
    </source>
</evidence>
<keyword evidence="1" id="KW-0805">Transcription regulation</keyword>
<reference evidence="6" key="1">
    <citation type="submission" date="2020-05" db="EMBL/GenBank/DDBJ databases">
        <authorList>
            <person name="Brown S."/>
            <person name="Huntemann M."/>
            <person name="Clum A."/>
            <person name="Spunde A."/>
            <person name="Palaniappan K."/>
            <person name="Ritter S."/>
            <person name="Mikhailova N."/>
            <person name="Chen I.-M."/>
            <person name="Stamatis D."/>
            <person name="Reddy T."/>
            <person name="O'Malley R."/>
            <person name="Daum C."/>
            <person name="Shapiro N."/>
            <person name="Ivanova N."/>
            <person name="Kyrpides N."/>
            <person name="Woyke T."/>
        </authorList>
    </citation>
    <scope>NUCLEOTIDE SEQUENCE</scope>
    <source>
        <strain evidence="6">DJ080</strain>
    </source>
</reference>
<feature type="domain" description="N-acetyltransferase" evidence="5">
    <location>
        <begin position="147"/>
        <end position="302"/>
    </location>
</feature>
<dbReference type="InterPro" id="IPR036388">
    <property type="entry name" value="WH-like_DNA-bd_sf"/>
</dbReference>
<dbReference type="SMART" id="SM00347">
    <property type="entry name" value="HTH_MARR"/>
    <property type="match status" value="1"/>
</dbReference>
<sequence>MISTDMISEVMGFNRFYSNILNLLNGQIMAEGYSLTEARVLFEIGKTDRCTANVLVNQLDIDRSFMSRMIARFEKKGLIDKTQSATDSRINYIRLTEKGRNDFNKLNDIQSEQISSLFNKMDEKNQKLVFDAMMMIKNKLSDVTDVINIRPFTSSDIEYVISRHKTLYYAERHLSNVFFDYVDNIVYQFANNFNSKTDCLNILECNGNPAGSIAIAKADNETAQLRFFMLEPEMRGRGYGNKLMEIALDFCREKKYKHVFLLTISAQIVARHIYECRGFQKTASYDKSEWGEGIVEERWDLDL</sequence>
<evidence type="ECO:0000313" key="6">
    <source>
        <dbReference type="EMBL" id="NRT86763.1"/>
    </source>
</evidence>
<organism evidence="6 7">
    <name type="scientific">Clostridium beijerinckii</name>
    <name type="common">Clostridium MP</name>
    <dbReference type="NCBI Taxonomy" id="1520"/>
    <lineage>
        <taxon>Bacteria</taxon>
        <taxon>Bacillati</taxon>
        <taxon>Bacillota</taxon>
        <taxon>Clostridia</taxon>
        <taxon>Eubacteriales</taxon>
        <taxon>Clostridiaceae</taxon>
        <taxon>Clostridium</taxon>
    </lineage>
</organism>
<dbReference type="PROSITE" id="PS50995">
    <property type="entry name" value="HTH_MARR_2"/>
    <property type="match status" value="1"/>
</dbReference>